<dbReference type="EMBL" id="KQ971327">
    <property type="protein sequence ID" value="KYB28431.1"/>
    <property type="molecule type" value="Genomic_DNA"/>
</dbReference>
<proteinExistence type="predicted"/>
<name>A0A139WKT5_TRICA</name>
<dbReference type="AlphaFoldDB" id="A0A139WKT5"/>
<gene>
    <name evidence="1" type="primary">AUGUSTUS-3.0.2_32564</name>
    <name evidence="1" type="ORF">TcasGA2_TC032564</name>
</gene>
<dbReference type="Proteomes" id="UP000007266">
    <property type="component" value="Linkage group 3"/>
</dbReference>
<evidence type="ECO:0000313" key="2">
    <source>
        <dbReference type="Proteomes" id="UP000007266"/>
    </source>
</evidence>
<dbReference type="InParanoid" id="A0A139WKT5"/>
<organism evidence="1 2">
    <name type="scientific">Tribolium castaneum</name>
    <name type="common">Red flour beetle</name>
    <dbReference type="NCBI Taxonomy" id="7070"/>
    <lineage>
        <taxon>Eukaryota</taxon>
        <taxon>Metazoa</taxon>
        <taxon>Ecdysozoa</taxon>
        <taxon>Arthropoda</taxon>
        <taxon>Hexapoda</taxon>
        <taxon>Insecta</taxon>
        <taxon>Pterygota</taxon>
        <taxon>Neoptera</taxon>
        <taxon>Endopterygota</taxon>
        <taxon>Coleoptera</taxon>
        <taxon>Polyphaga</taxon>
        <taxon>Cucujiformia</taxon>
        <taxon>Tenebrionidae</taxon>
        <taxon>Tenebrionidae incertae sedis</taxon>
        <taxon>Tribolium</taxon>
    </lineage>
</organism>
<accession>A0A139WKT5</accession>
<reference evidence="1 2" key="2">
    <citation type="journal article" date="2010" name="Nucleic Acids Res.">
        <title>BeetleBase in 2010: revisions to provide comprehensive genomic information for Tribolium castaneum.</title>
        <authorList>
            <person name="Kim H.S."/>
            <person name="Murphy T."/>
            <person name="Xia J."/>
            <person name="Caragea D."/>
            <person name="Park Y."/>
            <person name="Beeman R.W."/>
            <person name="Lorenzen M.D."/>
            <person name="Butcher S."/>
            <person name="Manak J.R."/>
            <person name="Brown S.J."/>
        </authorList>
    </citation>
    <scope>GENOME REANNOTATION</scope>
    <source>
        <strain evidence="1 2">Georgia GA2</strain>
    </source>
</reference>
<keyword evidence="2" id="KW-1185">Reference proteome</keyword>
<protein>
    <submittedName>
        <fullName evidence="1">Uncharacterized protein</fullName>
    </submittedName>
</protein>
<reference evidence="1 2" key="1">
    <citation type="journal article" date="2008" name="Nature">
        <title>The genome of the model beetle and pest Tribolium castaneum.</title>
        <authorList>
            <consortium name="Tribolium Genome Sequencing Consortium"/>
            <person name="Richards S."/>
            <person name="Gibbs R.A."/>
            <person name="Weinstock G.M."/>
            <person name="Brown S.J."/>
            <person name="Denell R."/>
            <person name="Beeman R.W."/>
            <person name="Gibbs R."/>
            <person name="Beeman R.W."/>
            <person name="Brown S.J."/>
            <person name="Bucher G."/>
            <person name="Friedrich M."/>
            <person name="Grimmelikhuijzen C.J."/>
            <person name="Klingler M."/>
            <person name="Lorenzen M."/>
            <person name="Richards S."/>
            <person name="Roth S."/>
            <person name="Schroder R."/>
            <person name="Tautz D."/>
            <person name="Zdobnov E.M."/>
            <person name="Muzny D."/>
            <person name="Gibbs R.A."/>
            <person name="Weinstock G.M."/>
            <person name="Attaway T."/>
            <person name="Bell S."/>
            <person name="Buhay C.J."/>
            <person name="Chandrabose M.N."/>
            <person name="Chavez D."/>
            <person name="Clerk-Blankenburg K.P."/>
            <person name="Cree A."/>
            <person name="Dao M."/>
            <person name="Davis C."/>
            <person name="Chacko J."/>
            <person name="Dinh H."/>
            <person name="Dugan-Rocha S."/>
            <person name="Fowler G."/>
            <person name="Garner T.T."/>
            <person name="Garnes J."/>
            <person name="Gnirke A."/>
            <person name="Hawes A."/>
            <person name="Hernandez J."/>
            <person name="Hines S."/>
            <person name="Holder M."/>
            <person name="Hume J."/>
            <person name="Jhangiani S.N."/>
            <person name="Joshi V."/>
            <person name="Khan Z.M."/>
            <person name="Jackson L."/>
            <person name="Kovar C."/>
            <person name="Kowis A."/>
            <person name="Lee S."/>
            <person name="Lewis L.R."/>
            <person name="Margolis J."/>
            <person name="Morgan M."/>
            <person name="Nazareth L.V."/>
            <person name="Nguyen N."/>
            <person name="Okwuonu G."/>
            <person name="Parker D."/>
            <person name="Richards S."/>
            <person name="Ruiz S.J."/>
            <person name="Santibanez J."/>
            <person name="Savard J."/>
            <person name="Scherer S.E."/>
            <person name="Schneider B."/>
            <person name="Sodergren E."/>
            <person name="Tautz D."/>
            <person name="Vattahil S."/>
            <person name="Villasana D."/>
            <person name="White C.S."/>
            <person name="Wright R."/>
            <person name="Park Y."/>
            <person name="Beeman R.W."/>
            <person name="Lord J."/>
            <person name="Oppert B."/>
            <person name="Lorenzen M."/>
            <person name="Brown S."/>
            <person name="Wang L."/>
            <person name="Savard J."/>
            <person name="Tautz D."/>
            <person name="Richards S."/>
            <person name="Weinstock G."/>
            <person name="Gibbs R.A."/>
            <person name="Liu Y."/>
            <person name="Worley K."/>
            <person name="Weinstock G."/>
            <person name="Elsik C.G."/>
            <person name="Reese J.T."/>
            <person name="Elhaik E."/>
            <person name="Landan G."/>
            <person name="Graur D."/>
            <person name="Arensburger P."/>
            <person name="Atkinson P."/>
            <person name="Beeman R.W."/>
            <person name="Beidler J."/>
            <person name="Brown S.J."/>
            <person name="Demuth J.P."/>
            <person name="Drury D.W."/>
            <person name="Du Y.Z."/>
            <person name="Fujiwara H."/>
            <person name="Lorenzen M."/>
            <person name="Maselli V."/>
            <person name="Osanai M."/>
            <person name="Park Y."/>
            <person name="Robertson H.M."/>
            <person name="Tu Z."/>
            <person name="Wang J.J."/>
            <person name="Wang S."/>
            <person name="Richards S."/>
            <person name="Song H."/>
            <person name="Zhang L."/>
            <person name="Sodergren E."/>
            <person name="Werner D."/>
            <person name="Stanke M."/>
            <person name="Morgenstern B."/>
            <person name="Solovyev V."/>
            <person name="Kosarev P."/>
            <person name="Brown G."/>
            <person name="Chen H.C."/>
            <person name="Ermolaeva O."/>
            <person name="Hlavina W."/>
            <person name="Kapustin Y."/>
            <person name="Kiryutin B."/>
            <person name="Kitts P."/>
            <person name="Maglott D."/>
            <person name="Pruitt K."/>
            <person name="Sapojnikov V."/>
            <person name="Souvorov A."/>
            <person name="Mackey A.J."/>
            <person name="Waterhouse R.M."/>
            <person name="Wyder S."/>
            <person name="Zdobnov E.M."/>
            <person name="Zdobnov E.M."/>
            <person name="Wyder S."/>
            <person name="Kriventseva E.V."/>
            <person name="Kadowaki T."/>
            <person name="Bork P."/>
            <person name="Aranda M."/>
            <person name="Bao R."/>
            <person name="Beermann A."/>
            <person name="Berns N."/>
            <person name="Bolognesi R."/>
            <person name="Bonneton F."/>
            <person name="Bopp D."/>
            <person name="Brown S.J."/>
            <person name="Bucher G."/>
            <person name="Butts T."/>
            <person name="Chaumot A."/>
            <person name="Denell R.E."/>
            <person name="Ferrier D.E."/>
            <person name="Friedrich M."/>
            <person name="Gordon C.M."/>
            <person name="Jindra M."/>
            <person name="Klingler M."/>
            <person name="Lan Q."/>
            <person name="Lattorff H.M."/>
            <person name="Laudet V."/>
            <person name="von Levetsow C."/>
            <person name="Liu Z."/>
            <person name="Lutz R."/>
            <person name="Lynch J.A."/>
            <person name="da Fonseca R.N."/>
            <person name="Posnien N."/>
            <person name="Reuter R."/>
            <person name="Roth S."/>
            <person name="Savard J."/>
            <person name="Schinko J.B."/>
            <person name="Schmitt C."/>
            <person name="Schoppmeier M."/>
            <person name="Schroder R."/>
            <person name="Shippy T.D."/>
            <person name="Simonnet F."/>
            <person name="Marques-Souza H."/>
            <person name="Tautz D."/>
            <person name="Tomoyasu Y."/>
            <person name="Trauner J."/>
            <person name="Van der Zee M."/>
            <person name="Vervoort M."/>
            <person name="Wittkopp N."/>
            <person name="Wimmer E.A."/>
            <person name="Yang X."/>
            <person name="Jones A.K."/>
            <person name="Sattelle D.B."/>
            <person name="Ebert P.R."/>
            <person name="Nelson D."/>
            <person name="Scott J.G."/>
            <person name="Beeman R.W."/>
            <person name="Muthukrishnan S."/>
            <person name="Kramer K.J."/>
            <person name="Arakane Y."/>
            <person name="Beeman R.W."/>
            <person name="Zhu Q."/>
            <person name="Hogenkamp D."/>
            <person name="Dixit R."/>
            <person name="Oppert B."/>
            <person name="Jiang H."/>
            <person name="Zou Z."/>
            <person name="Marshall J."/>
            <person name="Elpidina E."/>
            <person name="Vinokurov K."/>
            <person name="Oppert C."/>
            <person name="Zou Z."/>
            <person name="Evans J."/>
            <person name="Lu Z."/>
            <person name="Zhao P."/>
            <person name="Sumathipala N."/>
            <person name="Altincicek B."/>
            <person name="Vilcinskas A."/>
            <person name="Williams M."/>
            <person name="Hultmark D."/>
            <person name="Hetru C."/>
            <person name="Jiang H."/>
            <person name="Grimmelikhuijzen C.J."/>
            <person name="Hauser F."/>
            <person name="Cazzamali G."/>
            <person name="Williamson M."/>
            <person name="Park Y."/>
            <person name="Li B."/>
            <person name="Tanaka Y."/>
            <person name="Predel R."/>
            <person name="Neupert S."/>
            <person name="Schachtner J."/>
            <person name="Verleyen P."/>
            <person name="Raible F."/>
            <person name="Bork P."/>
            <person name="Friedrich M."/>
            <person name="Walden K.K."/>
            <person name="Robertson H.M."/>
            <person name="Angeli S."/>
            <person name="Foret S."/>
            <person name="Bucher G."/>
            <person name="Schuetz S."/>
            <person name="Maleszka R."/>
            <person name="Wimmer E.A."/>
            <person name="Beeman R.W."/>
            <person name="Lorenzen M."/>
            <person name="Tomoyasu Y."/>
            <person name="Miller S.C."/>
            <person name="Grossmann D."/>
            <person name="Bucher G."/>
        </authorList>
    </citation>
    <scope>NUCLEOTIDE SEQUENCE [LARGE SCALE GENOMIC DNA]</scope>
    <source>
        <strain evidence="1 2">Georgia GA2</strain>
    </source>
</reference>
<evidence type="ECO:0000313" key="1">
    <source>
        <dbReference type="EMBL" id="KYB28431.1"/>
    </source>
</evidence>
<sequence length="40" mass="4813">MTKSFCKCICLYRLFVYDYFSEKDILNRLGFESGVQAYLF</sequence>